<evidence type="ECO:0000256" key="2">
    <source>
        <dbReference type="ARBA" id="ARBA00022448"/>
    </source>
</evidence>
<keyword evidence="9" id="KW-1185">Reference proteome</keyword>
<keyword evidence="4 7" id="KW-1133">Transmembrane helix</keyword>
<dbReference type="InParanoid" id="A0A2J6TX52"/>
<dbReference type="PANTHER" id="PTHR45649">
    <property type="entry name" value="AMINO-ACID PERMEASE BAT1"/>
    <property type="match status" value="1"/>
</dbReference>
<dbReference type="GO" id="GO:0022857">
    <property type="term" value="F:transmembrane transporter activity"/>
    <property type="evidence" value="ECO:0007669"/>
    <property type="project" value="InterPro"/>
</dbReference>
<proteinExistence type="predicted"/>
<evidence type="ECO:0000256" key="7">
    <source>
        <dbReference type="SAM" id="Phobius"/>
    </source>
</evidence>
<dbReference type="STRING" id="1095630.A0A2J6TX52"/>
<dbReference type="RefSeq" id="XP_024744497.1">
    <property type="nucleotide sequence ID" value="XM_024885572.1"/>
</dbReference>
<protein>
    <submittedName>
        <fullName evidence="8">Amino acid transporter</fullName>
    </submittedName>
</protein>
<feature type="transmembrane region" description="Helical" evidence="7">
    <location>
        <begin position="242"/>
        <end position="263"/>
    </location>
</feature>
<dbReference type="InterPro" id="IPR002293">
    <property type="entry name" value="AA/rel_permease1"/>
</dbReference>
<evidence type="ECO:0000256" key="6">
    <source>
        <dbReference type="SAM" id="MobiDB-lite"/>
    </source>
</evidence>
<feature type="transmembrane region" description="Helical" evidence="7">
    <location>
        <begin position="177"/>
        <end position="193"/>
    </location>
</feature>
<dbReference type="Proteomes" id="UP000235371">
    <property type="component" value="Unassembled WGS sequence"/>
</dbReference>
<feature type="transmembrane region" description="Helical" evidence="7">
    <location>
        <begin position="337"/>
        <end position="364"/>
    </location>
</feature>
<comment type="subcellular location">
    <subcellularLocation>
        <location evidence="1">Membrane</location>
        <topology evidence="1">Multi-pass membrane protein</topology>
    </subcellularLocation>
</comment>
<feature type="transmembrane region" description="Helical" evidence="7">
    <location>
        <begin position="411"/>
        <end position="435"/>
    </location>
</feature>
<dbReference type="PIRSF" id="PIRSF006060">
    <property type="entry name" value="AA_transporter"/>
    <property type="match status" value="1"/>
</dbReference>
<dbReference type="EMBL" id="KZ613740">
    <property type="protein sequence ID" value="PMD67593.1"/>
    <property type="molecule type" value="Genomic_DNA"/>
</dbReference>
<evidence type="ECO:0000256" key="3">
    <source>
        <dbReference type="ARBA" id="ARBA00022692"/>
    </source>
</evidence>
<feature type="transmembrane region" description="Helical" evidence="7">
    <location>
        <begin position="385"/>
        <end position="405"/>
    </location>
</feature>
<evidence type="ECO:0000313" key="8">
    <source>
        <dbReference type="EMBL" id="PMD67593.1"/>
    </source>
</evidence>
<feature type="compositionally biased region" description="Basic and acidic residues" evidence="6">
    <location>
        <begin position="29"/>
        <end position="38"/>
    </location>
</feature>
<dbReference type="AlphaFoldDB" id="A0A2J6TX52"/>
<accession>A0A2J6TX52</accession>
<feature type="transmembrane region" description="Helical" evidence="7">
    <location>
        <begin position="487"/>
        <end position="504"/>
    </location>
</feature>
<feature type="region of interest" description="Disordered" evidence="6">
    <location>
        <begin position="1"/>
        <end position="41"/>
    </location>
</feature>
<evidence type="ECO:0000256" key="1">
    <source>
        <dbReference type="ARBA" id="ARBA00004141"/>
    </source>
</evidence>
<evidence type="ECO:0000313" key="9">
    <source>
        <dbReference type="Proteomes" id="UP000235371"/>
    </source>
</evidence>
<reference evidence="8 9" key="1">
    <citation type="submission" date="2016-04" db="EMBL/GenBank/DDBJ databases">
        <title>A degradative enzymes factory behind the ericoid mycorrhizal symbiosis.</title>
        <authorList>
            <consortium name="DOE Joint Genome Institute"/>
            <person name="Martino E."/>
            <person name="Morin E."/>
            <person name="Grelet G."/>
            <person name="Kuo A."/>
            <person name="Kohler A."/>
            <person name="Daghino S."/>
            <person name="Barry K."/>
            <person name="Choi C."/>
            <person name="Cichocki N."/>
            <person name="Clum A."/>
            <person name="Copeland A."/>
            <person name="Hainaut M."/>
            <person name="Haridas S."/>
            <person name="Labutti K."/>
            <person name="Lindquist E."/>
            <person name="Lipzen A."/>
            <person name="Khouja H.-R."/>
            <person name="Murat C."/>
            <person name="Ohm R."/>
            <person name="Olson A."/>
            <person name="Spatafora J."/>
            <person name="Veneault-Fourrey C."/>
            <person name="Henrissat B."/>
            <person name="Grigoriev I."/>
            <person name="Martin F."/>
            <person name="Perotto S."/>
        </authorList>
    </citation>
    <scope>NUCLEOTIDE SEQUENCE [LARGE SCALE GENOMIC DNA]</scope>
    <source>
        <strain evidence="8 9">E</strain>
    </source>
</reference>
<keyword evidence="5 7" id="KW-0472">Membrane</keyword>
<dbReference type="GO" id="GO:0016020">
    <property type="term" value="C:membrane"/>
    <property type="evidence" value="ECO:0007669"/>
    <property type="project" value="UniProtKB-SubCell"/>
</dbReference>
<keyword evidence="3 7" id="KW-0812">Transmembrane</keyword>
<keyword evidence="2" id="KW-0813">Transport</keyword>
<sequence>MDDQKTDDLLVIQGVDGNKDGNNSSIEEQTPKQTRESGETGGGVLERYINPTAIVNFGFTLQAAWEAAGSSFQFSLLNGGPASLVYGSIVSGLGSTAIATSLAEMASLDPVVGAQYRWSAAFAPANPAFWGLFQGWITVWAWITVTAASPAYLSNIVIGLVIFNYPDYEPQRWHGTLIMWGFVVVPVVWNFWFRRMLNTLEMIGGICHVIFFIVSIITLVALAERSPASFVFNNLWHDISGWNNPGVAFSIGLITVTFPITSFDGVLHMSDEVKGARTRVPHAMIIAVTFNSIMQFAYMVAVMFCIGDVDRVVNTPTLLPIIEVYYQATQSKAATNFLVFMIAFILFISLFNIFASVSRLTWAFARDNGLPFSKTFSYVHPTLKIPINALLLVGAICCLLALINIGSSTAFNALISLPTIALYISYFIPIFFLVIRKLQNRHPQYGPFKLGRWGLPINLFALVFIVYILTFLPFPVELPVTAINMNYAGPLVGAIIMMALGDWFTSGRKRFEVPVARTAKADL</sequence>
<dbReference type="GeneID" id="36593649"/>
<name>A0A2J6TX52_9HELO</name>
<dbReference type="Pfam" id="PF13520">
    <property type="entry name" value="AA_permease_2"/>
    <property type="match status" value="1"/>
</dbReference>
<evidence type="ECO:0000256" key="4">
    <source>
        <dbReference type="ARBA" id="ARBA00022989"/>
    </source>
</evidence>
<dbReference type="Gene3D" id="1.20.1740.10">
    <property type="entry name" value="Amino acid/polyamine transporter I"/>
    <property type="match status" value="1"/>
</dbReference>
<evidence type="ECO:0000256" key="5">
    <source>
        <dbReference type="ARBA" id="ARBA00023136"/>
    </source>
</evidence>
<feature type="transmembrane region" description="Helical" evidence="7">
    <location>
        <begin position="139"/>
        <end position="165"/>
    </location>
</feature>
<feature type="transmembrane region" description="Helical" evidence="7">
    <location>
        <begin position="284"/>
        <end position="309"/>
    </location>
</feature>
<feature type="transmembrane region" description="Helical" evidence="7">
    <location>
        <begin position="455"/>
        <end position="475"/>
    </location>
</feature>
<gene>
    <name evidence="8" type="ORF">K444DRAFT_649472</name>
</gene>
<feature type="transmembrane region" description="Helical" evidence="7">
    <location>
        <begin position="200"/>
        <end position="222"/>
    </location>
</feature>
<dbReference type="PANTHER" id="PTHR45649:SF5">
    <property type="entry name" value="GABA TRANSPORTER (EUROFUNG)-RELATED"/>
    <property type="match status" value="1"/>
</dbReference>
<dbReference type="OrthoDB" id="3257095at2759"/>
<organism evidence="8 9">
    <name type="scientific">Hyaloscypha bicolor E</name>
    <dbReference type="NCBI Taxonomy" id="1095630"/>
    <lineage>
        <taxon>Eukaryota</taxon>
        <taxon>Fungi</taxon>
        <taxon>Dikarya</taxon>
        <taxon>Ascomycota</taxon>
        <taxon>Pezizomycotina</taxon>
        <taxon>Leotiomycetes</taxon>
        <taxon>Helotiales</taxon>
        <taxon>Hyaloscyphaceae</taxon>
        <taxon>Hyaloscypha</taxon>
        <taxon>Hyaloscypha bicolor</taxon>
    </lineage>
</organism>